<dbReference type="Proteomes" id="UP000030528">
    <property type="component" value="Unassembled WGS sequence"/>
</dbReference>
<accession>A0A0A5GC33</accession>
<dbReference type="EMBL" id="AVPE01000013">
    <property type="protein sequence ID" value="KGX90746.1"/>
    <property type="molecule type" value="Genomic_DNA"/>
</dbReference>
<evidence type="ECO:0000313" key="1">
    <source>
        <dbReference type="EMBL" id="KGX90746.1"/>
    </source>
</evidence>
<gene>
    <name evidence="1" type="ORF">N781_06240</name>
</gene>
<organism evidence="1 2">
    <name type="scientific">Pontibacillus halophilus JSM 076056 = DSM 19796</name>
    <dbReference type="NCBI Taxonomy" id="1385510"/>
    <lineage>
        <taxon>Bacteria</taxon>
        <taxon>Bacillati</taxon>
        <taxon>Bacillota</taxon>
        <taxon>Bacilli</taxon>
        <taxon>Bacillales</taxon>
        <taxon>Bacillaceae</taxon>
        <taxon>Pontibacillus</taxon>
    </lineage>
</organism>
<reference evidence="1 2" key="1">
    <citation type="submission" date="2013-08" db="EMBL/GenBank/DDBJ databases">
        <authorList>
            <person name="Huang J."/>
            <person name="Wang G."/>
        </authorList>
    </citation>
    <scope>NUCLEOTIDE SEQUENCE [LARGE SCALE GENOMIC DNA]</scope>
    <source>
        <strain evidence="1 2">JSM 076056</strain>
    </source>
</reference>
<protein>
    <submittedName>
        <fullName evidence="1">Uncharacterized protein</fullName>
    </submittedName>
</protein>
<proteinExistence type="predicted"/>
<name>A0A0A5GC33_9BACI</name>
<comment type="caution">
    <text evidence="1">The sequence shown here is derived from an EMBL/GenBank/DDBJ whole genome shotgun (WGS) entry which is preliminary data.</text>
</comment>
<keyword evidence="2" id="KW-1185">Reference proteome</keyword>
<dbReference type="RefSeq" id="WP_154655248.1">
    <property type="nucleotide sequence ID" value="NZ_AULI01000013.1"/>
</dbReference>
<evidence type="ECO:0000313" key="2">
    <source>
        <dbReference type="Proteomes" id="UP000030528"/>
    </source>
</evidence>
<dbReference type="AlphaFoldDB" id="A0A0A5GC33"/>
<sequence length="58" mass="6295">MKKTEKKKSLWVALACVTAMGGFGVSQLQVTVEDSNLKTVYVEDAEPTFSEGDTLANQ</sequence>